<dbReference type="Proteomes" id="UP000078454">
    <property type="component" value="Unassembled WGS sequence"/>
</dbReference>
<evidence type="ECO:0000256" key="1">
    <source>
        <dbReference type="ARBA" id="ARBA00004141"/>
    </source>
</evidence>
<evidence type="ECO:0000313" key="8">
    <source>
        <dbReference type="Proteomes" id="UP000078454"/>
    </source>
</evidence>
<gene>
    <name evidence="7" type="ORF">A8708_02740</name>
</gene>
<reference evidence="7 8" key="1">
    <citation type="submission" date="2016-05" db="EMBL/GenBank/DDBJ databases">
        <title>Paenibacillus sp. 1ZS3-15 nov., isolated from the rhizosphere soil.</title>
        <authorList>
            <person name="Zhang X.X."/>
            <person name="Zhang J."/>
        </authorList>
    </citation>
    <scope>NUCLEOTIDE SEQUENCE [LARGE SCALE GENOMIC DNA]</scope>
    <source>
        <strain evidence="7 8">1ZS3-15</strain>
    </source>
</reference>
<evidence type="ECO:0000256" key="3">
    <source>
        <dbReference type="ARBA" id="ARBA00022989"/>
    </source>
</evidence>
<accession>A0A198A7N2</accession>
<evidence type="ECO:0000313" key="7">
    <source>
        <dbReference type="EMBL" id="OAS17152.1"/>
    </source>
</evidence>
<dbReference type="EMBL" id="LYPB01000073">
    <property type="protein sequence ID" value="OAS17152.1"/>
    <property type="molecule type" value="Genomic_DNA"/>
</dbReference>
<comment type="subcellular location">
    <subcellularLocation>
        <location evidence="1">Membrane</location>
        <topology evidence="1">Multi-pass membrane protein</topology>
    </subcellularLocation>
</comment>
<dbReference type="InterPro" id="IPR006480">
    <property type="entry name" value="Phage_holin_4_1"/>
</dbReference>
<keyword evidence="4 6" id="KW-0472">Membrane</keyword>
<evidence type="ECO:0000256" key="5">
    <source>
        <dbReference type="ARBA" id="ARBA00023600"/>
    </source>
</evidence>
<protein>
    <submittedName>
        <fullName evidence="7">Holin</fullName>
    </submittedName>
</protein>
<dbReference type="RefSeq" id="WP_068666509.1">
    <property type="nucleotide sequence ID" value="NZ_LYPB01000073.1"/>
</dbReference>
<keyword evidence="8" id="KW-1185">Reference proteome</keyword>
<dbReference type="GO" id="GO:0016020">
    <property type="term" value="C:membrane"/>
    <property type="evidence" value="ECO:0007669"/>
    <property type="project" value="UniProtKB-SubCell"/>
</dbReference>
<comment type="caution">
    <text evidence="7">The sequence shown here is derived from an EMBL/GenBank/DDBJ whole genome shotgun (WGS) entry which is preliminary data.</text>
</comment>
<evidence type="ECO:0000256" key="4">
    <source>
        <dbReference type="ARBA" id="ARBA00023136"/>
    </source>
</evidence>
<sequence>MNQISFNLITATLGAIATYAFGGWSELIGLFLTAILVDYVTGIAASIKEQQGLNSQVGYWGLARKGLMLLVIMLAHRMDILLDTDLMMTGAIYFYLANEFISITENYGRLGLPLPAFLKQMIQVLRSKGEGL</sequence>
<dbReference type="AlphaFoldDB" id="A0A198A7N2"/>
<evidence type="ECO:0000256" key="2">
    <source>
        <dbReference type="ARBA" id="ARBA00022692"/>
    </source>
</evidence>
<dbReference type="OrthoDB" id="88184at2"/>
<comment type="similarity">
    <text evidence="5">Belongs to the bacteriophage holin family. Cp-1 holin subfamily.</text>
</comment>
<evidence type="ECO:0000256" key="6">
    <source>
        <dbReference type="SAM" id="Phobius"/>
    </source>
</evidence>
<feature type="transmembrane region" description="Helical" evidence="6">
    <location>
        <begin position="12"/>
        <end position="37"/>
    </location>
</feature>
<dbReference type="STRING" id="1850517.A8708_02740"/>
<proteinExistence type="inferred from homology"/>
<keyword evidence="2 6" id="KW-0812">Transmembrane</keyword>
<name>A0A198A7N2_9BACL</name>
<dbReference type="NCBIfam" id="TIGR01593">
    <property type="entry name" value="holin_tox_secr"/>
    <property type="match status" value="1"/>
</dbReference>
<organism evidence="7 8">
    <name type="scientific">Paenibacillus oryzisoli</name>
    <dbReference type="NCBI Taxonomy" id="1850517"/>
    <lineage>
        <taxon>Bacteria</taxon>
        <taxon>Bacillati</taxon>
        <taxon>Bacillota</taxon>
        <taxon>Bacilli</taxon>
        <taxon>Bacillales</taxon>
        <taxon>Paenibacillaceae</taxon>
        <taxon>Paenibacillus</taxon>
    </lineage>
</organism>
<keyword evidence="3 6" id="KW-1133">Transmembrane helix</keyword>
<dbReference type="Pfam" id="PF05105">
    <property type="entry name" value="Phage_holin_4_1"/>
    <property type="match status" value="1"/>
</dbReference>